<accession>A0A9D9E3V6</accession>
<organism evidence="4 5">
    <name type="scientific">Candidatus Caccoplasma merdipullorum</name>
    <dbReference type="NCBI Taxonomy" id="2840718"/>
    <lineage>
        <taxon>Bacteria</taxon>
        <taxon>Pseudomonadati</taxon>
        <taxon>Bacteroidota</taxon>
        <taxon>Bacteroidia</taxon>
        <taxon>Bacteroidales</taxon>
        <taxon>Bacteroidaceae</taxon>
        <taxon>Bacteroidaceae incertae sedis</taxon>
        <taxon>Candidatus Caccoplasma</taxon>
    </lineage>
</organism>
<evidence type="ECO:0000313" key="5">
    <source>
        <dbReference type="Proteomes" id="UP000823636"/>
    </source>
</evidence>
<dbReference type="GO" id="GO:0019748">
    <property type="term" value="P:secondary metabolic process"/>
    <property type="evidence" value="ECO:0007669"/>
    <property type="project" value="TreeGrafter"/>
</dbReference>
<dbReference type="AlphaFoldDB" id="A0A9D9E3V6"/>
<proteinExistence type="predicted"/>
<dbReference type="EMBL" id="JADIMW010000008">
    <property type="protein sequence ID" value="MBO8437455.1"/>
    <property type="molecule type" value="Genomic_DNA"/>
</dbReference>
<dbReference type="PANTHER" id="PTHR21240:SF28">
    <property type="entry name" value="ISO-OROTATE DECARBOXYLASE (EUROFUNG)"/>
    <property type="match status" value="1"/>
</dbReference>
<protein>
    <submittedName>
        <fullName evidence="4">Amidohydrolase</fullName>
    </submittedName>
</protein>
<name>A0A9D9E3V6_9BACT</name>
<dbReference type="InterPro" id="IPR032466">
    <property type="entry name" value="Metal_Hydrolase"/>
</dbReference>
<dbReference type="GO" id="GO:0016831">
    <property type="term" value="F:carboxy-lyase activity"/>
    <property type="evidence" value="ECO:0007669"/>
    <property type="project" value="InterPro"/>
</dbReference>
<dbReference type="PANTHER" id="PTHR21240">
    <property type="entry name" value="2-AMINO-3-CARBOXYLMUCONATE-6-SEMIALDEHYDE DECARBOXYLASE"/>
    <property type="match status" value="1"/>
</dbReference>
<feature type="domain" description="Amidohydrolase-related" evidence="3">
    <location>
        <begin position="24"/>
        <end position="334"/>
    </location>
</feature>
<evidence type="ECO:0000256" key="2">
    <source>
        <dbReference type="SAM" id="SignalP"/>
    </source>
</evidence>
<reference evidence="4" key="1">
    <citation type="submission" date="2020-10" db="EMBL/GenBank/DDBJ databases">
        <authorList>
            <person name="Gilroy R."/>
        </authorList>
    </citation>
    <scope>NUCLEOTIDE SEQUENCE</scope>
    <source>
        <strain evidence="4">G3-4614</strain>
    </source>
</reference>
<dbReference type="GO" id="GO:0016787">
    <property type="term" value="F:hydrolase activity"/>
    <property type="evidence" value="ECO:0007669"/>
    <property type="project" value="InterPro"/>
</dbReference>
<reference evidence="4" key="2">
    <citation type="journal article" date="2021" name="PeerJ">
        <title>Extensive microbial diversity within the chicken gut microbiome revealed by metagenomics and culture.</title>
        <authorList>
            <person name="Gilroy R."/>
            <person name="Ravi A."/>
            <person name="Getino M."/>
            <person name="Pursley I."/>
            <person name="Horton D.L."/>
            <person name="Alikhan N.F."/>
            <person name="Baker D."/>
            <person name="Gharbi K."/>
            <person name="Hall N."/>
            <person name="Watson M."/>
            <person name="Adriaenssens E.M."/>
            <person name="Foster-Nyarko E."/>
            <person name="Jarju S."/>
            <person name="Secka A."/>
            <person name="Antonio M."/>
            <person name="Oren A."/>
            <person name="Chaudhuri R.R."/>
            <person name="La Ragione R."/>
            <person name="Hildebrand F."/>
            <person name="Pallen M.J."/>
        </authorList>
    </citation>
    <scope>NUCLEOTIDE SEQUENCE</scope>
    <source>
        <strain evidence="4">G3-4614</strain>
    </source>
</reference>
<dbReference type="Proteomes" id="UP000823636">
    <property type="component" value="Unassembled WGS sequence"/>
</dbReference>
<evidence type="ECO:0000256" key="1">
    <source>
        <dbReference type="ARBA" id="ARBA00023239"/>
    </source>
</evidence>
<gene>
    <name evidence="4" type="ORF">IAC54_00960</name>
</gene>
<dbReference type="SUPFAM" id="SSF51556">
    <property type="entry name" value="Metallo-dependent hydrolases"/>
    <property type="match status" value="1"/>
</dbReference>
<dbReference type="Gene3D" id="3.20.20.140">
    <property type="entry name" value="Metal-dependent hydrolases"/>
    <property type="match status" value="1"/>
</dbReference>
<comment type="caution">
    <text evidence="4">The sequence shown here is derived from an EMBL/GenBank/DDBJ whole genome shotgun (WGS) entry which is preliminary data.</text>
</comment>
<sequence>MKRISLLILACVISTTAMAQNAVDVHSHNIFPFLREFLLRHGASEEETFPLPEWNESEHLKFMDEAGIQTSLLSMPAPHPCYGDIGECCGIVRRYNTECAILKSKYPGKFLFCASLPLPDVKAAVKEAVYALDTLGADGIKIATNTRGLYVGDAALDTLMEVLDRRGAVVVLHPHRPVPVNETIISVAPLAVYEYPAETTRAVVNMIIRNVPSRYGNIKFVIPHCGSFLPLALPRMKSVYGVMEAAGGVPAIDWDNNLKNFYYDLAGGLTPDVMDALLSVTTPLHLLYGSDYPYLPVGVLVGNMERLRSMLSRDRRVARYADDILWKNARRLFRTDKELTK</sequence>
<keyword evidence="2" id="KW-0732">Signal</keyword>
<dbReference type="GO" id="GO:0005737">
    <property type="term" value="C:cytoplasm"/>
    <property type="evidence" value="ECO:0007669"/>
    <property type="project" value="TreeGrafter"/>
</dbReference>
<dbReference type="InterPro" id="IPR032465">
    <property type="entry name" value="ACMSD"/>
</dbReference>
<dbReference type="Pfam" id="PF04909">
    <property type="entry name" value="Amidohydro_2"/>
    <property type="match status" value="1"/>
</dbReference>
<feature type="signal peptide" evidence="2">
    <location>
        <begin position="1"/>
        <end position="19"/>
    </location>
</feature>
<evidence type="ECO:0000259" key="3">
    <source>
        <dbReference type="Pfam" id="PF04909"/>
    </source>
</evidence>
<evidence type="ECO:0000313" key="4">
    <source>
        <dbReference type="EMBL" id="MBO8437455.1"/>
    </source>
</evidence>
<dbReference type="InterPro" id="IPR006680">
    <property type="entry name" value="Amidohydro-rel"/>
</dbReference>
<keyword evidence="1" id="KW-0456">Lyase</keyword>
<feature type="chain" id="PRO_5039468631" evidence="2">
    <location>
        <begin position="20"/>
        <end position="341"/>
    </location>
</feature>